<dbReference type="InterPro" id="IPR000917">
    <property type="entry name" value="Sulfatase_N"/>
</dbReference>
<dbReference type="EMBL" id="UINC01054514">
    <property type="protein sequence ID" value="SVB72321.1"/>
    <property type="molecule type" value="Genomic_DNA"/>
</dbReference>
<keyword evidence="3" id="KW-0378">Hydrolase</keyword>
<dbReference type="InterPro" id="IPR017850">
    <property type="entry name" value="Alkaline_phosphatase_core_sf"/>
</dbReference>
<dbReference type="InterPro" id="IPR050738">
    <property type="entry name" value="Sulfatase"/>
</dbReference>
<reference evidence="6" key="1">
    <citation type="submission" date="2018-05" db="EMBL/GenBank/DDBJ databases">
        <authorList>
            <person name="Lanie J.A."/>
            <person name="Ng W.-L."/>
            <person name="Kazmierczak K.M."/>
            <person name="Andrzejewski T.M."/>
            <person name="Davidsen T.M."/>
            <person name="Wayne K.J."/>
            <person name="Tettelin H."/>
            <person name="Glass J.I."/>
            <person name="Rusch D."/>
            <person name="Podicherti R."/>
            <person name="Tsui H.-C.T."/>
            <person name="Winkler M.E."/>
        </authorList>
    </citation>
    <scope>NUCLEOTIDE SEQUENCE</scope>
</reference>
<dbReference type="Gene3D" id="3.40.720.10">
    <property type="entry name" value="Alkaline Phosphatase, subunit A"/>
    <property type="match status" value="1"/>
</dbReference>
<dbReference type="PROSITE" id="PS00523">
    <property type="entry name" value="SULFATASE_1"/>
    <property type="match status" value="1"/>
</dbReference>
<dbReference type="PANTHER" id="PTHR42693:SF53">
    <property type="entry name" value="ENDO-4-O-SULFATASE"/>
    <property type="match status" value="1"/>
</dbReference>
<dbReference type="Gene3D" id="3.30.1120.10">
    <property type="match status" value="1"/>
</dbReference>
<dbReference type="PANTHER" id="PTHR42693">
    <property type="entry name" value="ARYLSULFATASE FAMILY MEMBER"/>
    <property type="match status" value="1"/>
</dbReference>
<evidence type="ECO:0000256" key="4">
    <source>
        <dbReference type="ARBA" id="ARBA00022837"/>
    </source>
</evidence>
<evidence type="ECO:0000313" key="6">
    <source>
        <dbReference type="EMBL" id="SVB72321.1"/>
    </source>
</evidence>
<feature type="non-terminal residue" evidence="6">
    <location>
        <position position="1"/>
    </location>
</feature>
<evidence type="ECO:0000256" key="3">
    <source>
        <dbReference type="ARBA" id="ARBA00022801"/>
    </source>
</evidence>
<sequence>SHAGGKARTPHCDRLAREGMRFTDAHTTSSVCTPTRYGIVTGRYNWRSTMKKGVLWGLSEPLVAADRLTTPKFLQQNGYHAGVVGKWHLGLGWQMLPNGEKRQAKTGPTKGDGWQIDYAKKVSGGPLAIGFDESFIIPASLDMFPYVYLQNDKPTAWATVTKAFHRPGPCAEDFEAINCLRDFAREAGAFIDARAKERDKPFFLYLPLSSPHTPIVPSKPWQGKSDIGKYGDFLMETDWVVGEVLQALDRHRLAKDTIVIFATDNGCSPAAKIPALVAKGHKPNADWRGHKADIFEGGHRVPFLVRWPGKVAAGSTSGQTICTADLFTTVADVLGKSETIPANAAEDSFSFLPALLGQAQAKRRPFTIHHSINGSFAIRRGKWKLALCPGSGGWSAPNPAAAKKNKSLPPVQLYDLDADPAEQNNLQAKRPKLVQDLVATLAKAIKNGRTTPGPIQPNEGHPNTFSQQLLAAFPSLGQ</sequence>
<evidence type="ECO:0000259" key="5">
    <source>
        <dbReference type="Pfam" id="PF00884"/>
    </source>
</evidence>
<evidence type="ECO:0000256" key="2">
    <source>
        <dbReference type="ARBA" id="ARBA00022723"/>
    </source>
</evidence>
<dbReference type="CDD" id="cd16143">
    <property type="entry name" value="ARS_like"/>
    <property type="match status" value="1"/>
</dbReference>
<organism evidence="6">
    <name type="scientific">marine metagenome</name>
    <dbReference type="NCBI Taxonomy" id="408172"/>
    <lineage>
        <taxon>unclassified sequences</taxon>
        <taxon>metagenomes</taxon>
        <taxon>ecological metagenomes</taxon>
    </lineage>
</organism>
<dbReference type="InterPro" id="IPR024607">
    <property type="entry name" value="Sulfatase_CS"/>
</dbReference>
<dbReference type="GO" id="GO:0046872">
    <property type="term" value="F:metal ion binding"/>
    <property type="evidence" value="ECO:0007669"/>
    <property type="project" value="UniProtKB-KW"/>
</dbReference>
<keyword evidence="2" id="KW-0479">Metal-binding</keyword>
<name>A0A382GDS0_9ZZZZ</name>
<keyword evidence="4" id="KW-0106">Calcium</keyword>
<evidence type="ECO:0000256" key="1">
    <source>
        <dbReference type="ARBA" id="ARBA00008779"/>
    </source>
</evidence>
<proteinExistence type="inferred from homology"/>
<feature type="domain" description="Sulfatase N-terminal" evidence="5">
    <location>
        <begin position="6"/>
        <end position="335"/>
    </location>
</feature>
<dbReference type="Pfam" id="PF00884">
    <property type="entry name" value="Sulfatase"/>
    <property type="match status" value="1"/>
</dbReference>
<dbReference type="GO" id="GO:0004065">
    <property type="term" value="F:arylsulfatase activity"/>
    <property type="evidence" value="ECO:0007669"/>
    <property type="project" value="TreeGrafter"/>
</dbReference>
<dbReference type="SUPFAM" id="SSF53649">
    <property type="entry name" value="Alkaline phosphatase-like"/>
    <property type="match status" value="1"/>
</dbReference>
<comment type="similarity">
    <text evidence="1">Belongs to the sulfatase family.</text>
</comment>
<accession>A0A382GDS0</accession>
<dbReference type="AlphaFoldDB" id="A0A382GDS0"/>
<gene>
    <name evidence="6" type="ORF">METZ01_LOCUS225175</name>
</gene>
<protein>
    <recommendedName>
        <fullName evidence="5">Sulfatase N-terminal domain-containing protein</fullName>
    </recommendedName>
</protein>